<dbReference type="GO" id="GO:0005737">
    <property type="term" value="C:cytoplasm"/>
    <property type="evidence" value="ECO:0007669"/>
    <property type="project" value="UniProtKB-SubCell"/>
</dbReference>
<evidence type="ECO:0000256" key="2">
    <source>
        <dbReference type="ARBA" id="ARBA00004496"/>
    </source>
</evidence>
<evidence type="ECO:0000256" key="5">
    <source>
        <dbReference type="ARBA" id="ARBA00022723"/>
    </source>
</evidence>
<dbReference type="InterPro" id="IPR045098">
    <property type="entry name" value="Fyv10_fam"/>
</dbReference>
<comment type="similarity">
    <text evidence="3">Belongs to the FYV10 family.</text>
</comment>
<dbReference type="InterPro" id="IPR006594">
    <property type="entry name" value="LisH"/>
</dbReference>
<dbReference type="GO" id="GO:0034657">
    <property type="term" value="C:GID complex"/>
    <property type="evidence" value="ECO:0007669"/>
    <property type="project" value="TreeGrafter"/>
</dbReference>
<evidence type="ECO:0000313" key="12">
    <source>
        <dbReference type="Proteomes" id="UP000309734"/>
    </source>
</evidence>
<evidence type="ECO:0000256" key="4">
    <source>
        <dbReference type="ARBA" id="ARBA00022490"/>
    </source>
</evidence>
<proteinExistence type="inferred from homology"/>
<protein>
    <submittedName>
        <fullName evidence="11">Protein FYV10</fullName>
    </submittedName>
</protein>
<dbReference type="Pfam" id="PF10607">
    <property type="entry name" value="CTLH"/>
    <property type="match status" value="1"/>
</dbReference>
<keyword evidence="7" id="KW-0862">Zinc</keyword>
<keyword evidence="6 8" id="KW-0863">Zinc-finger</keyword>
<feature type="zinc finger region" description="RING-Gid-type" evidence="8">
    <location>
        <begin position="329"/>
        <end position="390"/>
    </location>
</feature>
<evidence type="ECO:0000256" key="7">
    <source>
        <dbReference type="ARBA" id="ARBA00022833"/>
    </source>
</evidence>
<dbReference type="GO" id="GO:0005634">
    <property type="term" value="C:nucleus"/>
    <property type="evidence" value="ECO:0007669"/>
    <property type="project" value="TreeGrafter"/>
</dbReference>
<organism evidence="11 12">
    <name type="scientific">Aureobasidium pullulans</name>
    <name type="common">Black yeast</name>
    <name type="synonym">Pullularia pullulans</name>
    <dbReference type="NCBI Taxonomy" id="5580"/>
    <lineage>
        <taxon>Eukaryota</taxon>
        <taxon>Fungi</taxon>
        <taxon>Dikarya</taxon>
        <taxon>Ascomycota</taxon>
        <taxon>Pezizomycotina</taxon>
        <taxon>Dothideomycetes</taxon>
        <taxon>Dothideomycetidae</taxon>
        <taxon>Dothideales</taxon>
        <taxon>Saccotheciaceae</taxon>
        <taxon>Aureobasidium</taxon>
    </lineage>
</organism>
<dbReference type="PANTHER" id="PTHR12170">
    <property type="entry name" value="MACROPHAGE ERYTHROBLAST ATTACHER-RELATED"/>
    <property type="match status" value="1"/>
</dbReference>
<accession>A0A4S9X7I0</accession>
<sequence length="406" mass="45614">MAELISTKLHAEQHLLLDQPLLRVPFELTRKNFAQARRHIEKTSADTLAALNAAATAAPEATPDQTLASLDAMIARAQTLKRKLEALHAEEQMLHRHQRARIQHLQELHDIPNLADVKYDEWSKVRLDRMLVDYLLRQGYTQSADQLAKEKKIEDLVDVQAFIECSRIEASLQNGRTQECLAWCSENKQTLKKINSNLELELRLQQFIELVRTGEPQKLIEATLHARKHLGTHQNDSYGLRAGGLLANPPHTSTEPYKVAFIFTMYSTARWPQLAELFVKTHHEIFSLPPRPLLHIALSAGLSALKTPACHSHYASSSSNASSSTTSVCPICSTELNALARSVPYAHHSKSYVEDDPVMLPNGRIYGRGRLMALNEKIGTAEGKVRDPTDLSLEFNESDIKKVYIS</sequence>
<dbReference type="GO" id="GO:0008270">
    <property type="term" value="F:zinc ion binding"/>
    <property type="evidence" value="ECO:0007669"/>
    <property type="project" value="UniProtKB-KW"/>
</dbReference>
<evidence type="ECO:0000259" key="10">
    <source>
        <dbReference type="PROSITE" id="PS51867"/>
    </source>
</evidence>
<dbReference type="PROSITE" id="PS50896">
    <property type="entry name" value="LISH"/>
    <property type="match status" value="1"/>
</dbReference>
<dbReference type="GO" id="GO:0061630">
    <property type="term" value="F:ubiquitin protein ligase activity"/>
    <property type="evidence" value="ECO:0007669"/>
    <property type="project" value="InterPro"/>
</dbReference>
<comment type="function">
    <text evidence="1">Involved in the proteasome-dependent degradation of fructose-1,6-bisphosphatase.</text>
</comment>
<dbReference type="PANTHER" id="PTHR12170:SF2">
    <property type="entry name" value="E3 UBIQUITIN-PROTEIN TRANSFERASE MAEA"/>
    <property type="match status" value="1"/>
</dbReference>
<dbReference type="Proteomes" id="UP000309734">
    <property type="component" value="Unassembled WGS sequence"/>
</dbReference>
<comment type="caution">
    <text evidence="11">The sequence shown here is derived from an EMBL/GenBank/DDBJ whole genome shotgun (WGS) entry which is preliminary data.</text>
</comment>
<evidence type="ECO:0000259" key="9">
    <source>
        <dbReference type="PROSITE" id="PS50897"/>
    </source>
</evidence>
<name>A0A4S9X7I0_AURPU</name>
<evidence type="ECO:0000256" key="3">
    <source>
        <dbReference type="ARBA" id="ARBA00010615"/>
    </source>
</evidence>
<evidence type="ECO:0000256" key="1">
    <source>
        <dbReference type="ARBA" id="ARBA00002343"/>
    </source>
</evidence>
<dbReference type="InterPro" id="IPR024964">
    <property type="entry name" value="CTLH/CRA"/>
</dbReference>
<dbReference type="SMART" id="SM00667">
    <property type="entry name" value="LisH"/>
    <property type="match status" value="1"/>
</dbReference>
<dbReference type="PROSITE" id="PS50897">
    <property type="entry name" value="CTLH"/>
    <property type="match status" value="1"/>
</dbReference>
<reference evidence="11 12" key="1">
    <citation type="submission" date="2018-10" db="EMBL/GenBank/DDBJ databases">
        <title>Fifty Aureobasidium pullulans genomes reveal a recombining polyextremotolerant generalist.</title>
        <authorList>
            <person name="Gostincar C."/>
            <person name="Turk M."/>
            <person name="Zajc J."/>
            <person name="Gunde-Cimerman N."/>
        </authorList>
    </citation>
    <scope>NUCLEOTIDE SEQUENCE [LARGE SCALE GENOMIC DNA]</scope>
    <source>
        <strain evidence="11 12">EXF-3519</strain>
    </source>
</reference>
<dbReference type="GO" id="GO:0043161">
    <property type="term" value="P:proteasome-mediated ubiquitin-dependent protein catabolic process"/>
    <property type="evidence" value="ECO:0007669"/>
    <property type="project" value="InterPro"/>
</dbReference>
<dbReference type="PROSITE" id="PS51867">
    <property type="entry name" value="ZF_RING_GID"/>
    <property type="match status" value="1"/>
</dbReference>
<evidence type="ECO:0000256" key="8">
    <source>
        <dbReference type="PROSITE-ProRule" id="PRU01215"/>
    </source>
</evidence>
<evidence type="ECO:0000313" key="11">
    <source>
        <dbReference type="EMBL" id="THZ74895.1"/>
    </source>
</evidence>
<keyword evidence="4" id="KW-0963">Cytoplasm</keyword>
<keyword evidence="5" id="KW-0479">Metal-binding</keyword>
<dbReference type="InterPro" id="IPR044063">
    <property type="entry name" value="ZF_RING_GID"/>
</dbReference>
<dbReference type="AlphaFoldDB" id="A0A4S9X7I0"/>
<dbReference type="EMBL" id="QZBS01000066">
    <property type="protein sequence ID" value="THZ74895.1"/>
    <property type="molecule type" value="Genomic_DNA"/>
</dbReference>
<feature type="domain" description="CTLH" evidence="9">
    <location>
        <begin position="161"/>
        <end position="218"/>
    </location>
</feature>
<comment type="subcellular location">
    <subcellularLocation>
        <location evidence="2">Cytoplasm</location>
    </subcellularLocation>
</comment>
<gene>
    <name evidence="11" type="ORF">D6C85_03186</name>
</gene>
<dbReference type="InterPro" id="IPR006595">
    <property type="entry name" value="CTLH_C"/>
</dbReference>
<evidence type="ECO:0000256" key="6">
    <source>
        <dbReference type="ARBA" id="ARBA00022771"/>
    </source>
</evidence>
<feature type="domain" description="RING-Gid-type" evidence="10">
    <location>
        <begin position="329"/>
        <end position="390"/>
    </location>
</feature>
<dbReference type="SMART" id="SM00668">
    <property type="entry name" value="CTLH"/>
    <property type="match status" value="1"/>
</dbReference>